<reference evidence="1 2" key="1">
    <citation type="submission" date="2019-05" db="EMBL/GenBank/DDBJ databases">
        <title>Another draft genome of Portunus trituberculatus and its Hox gene families provides insights of decapod evolution.</title>
        <authorList>
            <person name="Jeong J.-H."/>
            <person name="Song I."/>
            <person name="Kim S."/>
            <person name="Choi T."/>
            <person name="Kim D."/>
            <person name="Ryu S."/>
            <person name="Kim W."/>
        </authorList>
    </citation>
    <scope>NUCLEOTIDE SEQUENCE [LARGE SCALE GENOMIC DNA]</scope>
    <source>
        <tissue evidence="1">Muscle</tissue>
    </source>
</reference>
<evidence type="ECO:0000313" key="1">
    <source>
        <dbReference type="EMBL" id="MPD00361.1"/>
    </source>
</evidence>
<comment type="caution">
    <text evidence="1">The sequence shown here is derived from an EMBL/GenBank/DDBJ whole genome shotgun (WGS) entry which is preliminary data.</text>
</comment>
<name>A0A5B7JU20_PORTR</name>
<accession>A0A5B7JU20</accession>
<proteinExistence type="predicted"/>
<sequence length="126" mass="14216">MNHGLFISIHRTLARVAGVTAPQNLAIPPPPRHLTATSRRHSASSSQFNQWVSSRVGIERRGNSITKDHLTCSLSPFSLPITLPLRLSTGGRVIMELIISLCFVWIYELKCSLKEIKRLKEREEEN</sequence>
<dbReference type="Proteomes" id="UP000324222">
    <property type="component" value="Unassembled WGS sequence"/>
</dbReference>
<organism evidence="1 2">
    <name type="scientific">Portunus trituberculatus</name>
    <name type="common">Swimming crab</name>
    <name type="synonym">Neptunus trituberculatus</name>
    <dbReference type="NCBI Taxonomy" id="210409"/>
    <lineage>
        <taxon>Eukaryota</taxon>
        <taxon>Metazoa</taxon>
        <taxon>Ecdysozoa</taxon>
        <taxon>Arthropoda</taxon>
        <taxon>Crustacea</taxon>
        <taxon>Multicrustacea</taxon>
        <taxon>Malacostraca</taxon>
        <taxon>Eumalacostraca</taxon>
        <taxon>Eucarida</taxon>
        <taxon>Decapoda</taxon>
        <taxon>Pleocyemata</taxon>
        <taxon>Brachyura</taxon>
        <taxon>Eubrachyura</taxon>
        <taxon>Portunoidea</taxon>
        <taxon>Portunidae</taxon>
        <taxon>Portuninae</taxon>
        <taxon>Portunus</taxon>
    </lineage>
</organism>
<dbReference type="EMBL" id="VSRR010122568">
    <property type="protein sequence ID" value="MPD00361.1"/>
    <property type="molecule type" value="Genomic_DNA"/>
</dbReference>
<keyword evidence="2" id="KW-1185">Reference proteome</keyword>
<gene>
    <name evidence="1" type="ORF">E2C01_095827</name>
</gene>
<dbReference type="AlphaFoldDB" id="A0A5B7JU20"/>
<protein>
    <submittedName>
        <fullName evidence="1">Uncharacterized protein</fullName>
    </submittedName>
</protein>
<evidence type="ECO:0000313" key="2">
    <source>
        <dbReference type="Proteomes" id="UP000324222"/>
    </source>
</evidence>